<comment type="caution">
    <text evidence="1">The sequence shown here is derived from an EMBL/GenBank/DDBJ whole genome shotgun (WGS) entry which is preliminary data.</text>
</comment>
<dbReference type="AlphaFoldDB" id="A0A6G4TT67"/>
<accession>A0A6G4TT67</accession>
<gene>
    <name evidence="1" type="ORF">G5C51_03515</name>
</gene>
<sequence length="51" mass="5849">MTDRRTAYYLDAGREITGYYRCINSHGNVWYEITGKLEENGGGHFVYSGNL</sequence>
<reference evidence="1 2" key="1">
    <citation type="submission" date="2020-02" db="EMBL/GenBank/DDBJ databases">
        <title>Whole-genome analyses of novel actinobacteria.</title>
        <authorList>
            <person name="Sahin N."/>
        </authorList>
    </citation>
    <scope>NUCLEOTIDE SEQUENCE [LARGE SCALE GENOMIC DNA]</scope>
    <source>
        <strain evidence="1 2">A7024</strain>
    </source>
</reference>
<proteinExistence type="predicted"/>
<organism evidence="1 2">
    <name type="scientific">Streptomyces coryli</name>
    <dbReference type="NCBI Taxonomy" id="1128680"/>
    <lineage>
        <taxon>Bacteria</taxon>
        <taxon>Bacillati</taxon>
        <taxon>Actinomycetota</taxon>
        <taxon>Actinomycetes</taxon>
        <taxon>Kitasatosporales</taxon>
        <taxon>Streptomycetaceae</taxon>
        <taxon>Streptomyces</taxon>
    </lineage>
</organism>
<keyword evidence="2" id="KW-1185">Reference proteome</keyword>
<dbReference type="Proteomes" id="UP000481583">
    <property type="component" value="Unassembled WGS sequence"/>
</dbReference>
<dbReference type="EMBL" id="JAAKZV010000007">
    <property type="protein sequence ID" value="NGN62972.1"/>
    <property type="molecule type" value="Genomic_DNA"/>
</dbReference>
<protein>
    <submittedName>
        <fullName evidence="1">Uncharacterized protein</fullName>
    </submittedName>
</protein>
<evidence type="ECO:0000313" key="1">
    <source>
        <dbReference type="EMBL" id="NGN62972.1"/>
    </source>
</evidence>
<evidence type="ECO:0000313" key="2">
    <source>
        <dbReference type="Proteomes" id="UP000481583"/>
    </source>
</evidence>
<dbReference type="RefSeq" id="WP_165231364.1">
    <property type="nucleotide sequence ID" value="NZ_JAAKZV010000007.1"/>
</dbReference>
<name>A0A6G4TT67_9ACTN</name>